<name>A0A4Y8MGY9_9BURK</name>
<reference evidence="1 2" key="1">
    <citation type="submission" date="2019-03" db="EMBL/GenBank/DDBJ databases">
        <title>Complete Genome Sequence of Paraburkholderia dipogonis ICMP 19430T, a Nitrogen-fixing Symbiont of the South African Invasive Legume Dipogon lignosus in New Zealand.</title>
        <authorList>
            <person name="De Meyer S.E."/>
        </authorList>
    </citation>
    <scope>NUCLEOTIDE SEQUENCE [LARGE SCALE GENOMIC DNA]</scope>
    <source>
        <strain evidence="1 2">ICMP 19430</strain>
    </source>
</reference>
<protein>
    <submittedName>
        <fullName evidence="1">Uncharacterized protein</fullName>
    </submittedName>
</protein>
<dbReference type="Proteomes" id="UP000297385">
    <property type="component" value="Unassembled WGS sequence"/>
</dbReference>
<dbReference type="RefSeq" id="WP_134466681.1">
    <property type="nucleotide sequence ID" value="NZ_SNVI01000008.1"/>
</dbReference>
<sequence length="162" mass="17180">METSFSPLRARLPVGSIKLDIVMAAGVRPELASQSPAPVGCLLCAARLGSEQPADQVAEARRQQIRRAGYFRHGVLGRDEYKPNVSQATQMNKLIIVNDTDPSVISAAMGLLPAQSCCVYHATSGLSEQTPVQASLRRTASDKIGSLIASGTSLENSEALSE</sequence>
<evidence type="ECO:0000313" key="2">
    <source>
        <dbReference type="Proteomes" id="UP000297385"/>
    </source>
</evidence>
<dbReference type="EMBL" id="SNVI01000008">
    <property type="protein sequence ID" value="TFE36699.1"/>
    <property type="molecule type" value="Genomic_DNA"/>
</dbReference>
<proteinExistence type="predicted"/>
<gene>
    <name evidence="1" type="ORF">E2553_44360</name>
</gene>
<dbReference type="AlphaFoldDB" id="A0A4Y8MGY9"/>
<organism evidence="1 2">
    <name type="scientific">Paraburkholderia dipogonis</name>
    <dbReference type="NCBI Taxonomy" id="1211383"/>
    <lineage>
        <taxon>Bacteria</taxon>
        <taxon>Pseudomonadati</taxon>
        <taxon>Pseudomonadota</taxon>
        <taxon>Betaproteobacteria</taxon>
        <taxon>Burkholderiales</taxon>
        <taxon>Burkholderiaceae</taxon>
        <taxon>Paraburkholderia</taxon>
    </lineage>
</organism>
<comment type="caution">
    <text evidence="1">The sequence shown here is derived from an EMBL/GenBank/DDBJ whole genome shotgun (WGS) entry which is preliminary data.</text>
</comment>
<accession>A0A4Y8MGY9</accession>
<evidence type="ECO:0000313" key="1">
    <source>
        <dbReference type="EMBL" id="TFE36699.1"/>
    </source>
</evidence>